<reference evidence="8" key="1">
    <citation type="journal article" date="2020" name="Stud. Mycol.">
        <title>101 Dothideomycetes genomes: a test case for predicting lifestyles and emergence of pathogens.</title>
        <authorList>
            <person name="Haridas S."/>
            <person name="Albert R."/>
            <person name="Binder M."/>
            <person name="Bloem J."/>
            <person name="Labutti K."/>
            <person name="Salamov A."/>
            <person name="Andreopoulos B."/>
            <person name="Baker S."/>
            <person name="Barry K."/>
            <person name="Bills G."/>
            <person name="Bluhm B."/>
            <person name="Cannon C."/>
            <person name="Castanera R."/>
            <person name="Culley D."/>
            <person name="Daum C."/>
            <person name="Ezra D."/>
            <person name="Gonzalez J."/>
            <person name="Henrissat B."/>
            <person name="Kuo A."/>
            <person name="Liang C."/>
            <person name="Lipzen A."/>
            <person name="Lutzoni F."/>
            <person name="Magnuson J."/>
            <person name="Mondo S."/>
            <person name="Nolan M."/>
            <person name="Ohm R."/>
            <person name="Pangilinan J."/>
            <person name="Park H.-J."/>
            <person name="Ramirez L."/>
            <person name="Alfaro M."/>
            <person name="Sun H."/>
            <person name="Tritt A."/>
            <person name="Yoshinaga Y."/>
            <person name="Zwiers L.-H."/>
            <person name="Turgeon B."/>
            <person name="Goodwin S."/>
            <person name="Spatafora J."/>
            <person name="Crous P."/>
            <person name="Grigoriev I."/>
        </authorList>
    </citation>
    <scope>NUCLEOTIDE SEQUENCE</scope>
    <source>
        <strain evidence="8">CBS 207.26</strain>
    </source>
</reference>
<dbReference type="GO" id="GO:0051213">
    <property type="term" value="F:dioxygenase activity"/>
    <property type="evidence" value="ECO:0007669"/>
    <property type="project" value="UniProtKB-KW"/>
</dbReference>
<evidence type="ECO:0000256" key="6">
    <source>
        <dbReference type="ARBA" id="ARBA00023004"/>
    </source>
</evidence>
<dbReference type="SUPFAM" id="SSF51197">
    <property type="entry name" value="Clavaminate synthase-like"/>
    <property type="match status" value="1"/>
</dbReference>
<protein>
    <submittedName>
        <fullName evidence="8">PhyH-domain-containing protein</fullName>
    </submittedName>
</protein>
<organism evidence="8 9">
    <name type="scientific">Zopfia rhizophila CBS 207.26</name>
    <dbReference type="NCBI Taxonomy" id="1314779"/>
    <lineage>
        <taxon>Eukaryota</taxon>
        <taxon>Fungi</taxon>
        <taxon>Dikarya</taxon>
        <taxon>Ascomycota</taxon>
        <taxon>Pezizomycotina</taxon>
        <taxon>Dothideomycetes</taxon>
        <taxon>Dothideomycetes incertae sedis</taxon>
        <taxon>Zopfiaceae</taxon>
        <taxon>Zopfia</taxon>
    </lineage>
</organism>
<keyword evidence="4" id="KW-0223">Dioxygenase</keyword>
<dbReference type="AlphaFoldDB" id="A0A6A6DAS8"/>
<comment type="similarity">
    <text evidence="2">Belongs to the PhyH family.</text>
</comment>
<evidence type="ECO:0000256" key="7">
    <source>
        <dbReference type="SAM" id="MobiDB-lite"/>
    </source>
</evidence>
<name>A0A6A6DAS8_9PEZI</name>
<dbReference type="OrthoDB" id="445007at2759"/>
<evidence type="ECO:0000256" key="3">
    <source>
        <dbReference type="ARBA" id="ARBA00022723"/>
    </source>
</evidence>
<evidence type="ECO:0000256" key="5">
    <source>
        <dbReference type="ARBA" id="ARBA00023002"/>
    </source>
</evidence>
<sequence length="299" mass="33430">MATTTTNASAHINGAASKPTLRRVPRTTSAKDIVRIIQEDGGVIVEQFLLPEQVQSFNKELDPEIEKIPAGSQHENDSIVDFHGKQTKRPTRPINSSPTFRNEILNGDLSHEICEAIFPAESGDYWVLSSQVIEIGPGNKAQPLHRDHGNFPVFHDLGPRGPEAVLNHLIALTDFTDENGATRVIPKSNHWENFNDMGNPDETIPAEMKAGDALVISGKVLHGGGQNKTKDFYRRAVSFSFCPSYLVPEEPYPFMADLEEVRKWPVRVQKILGFRSQYPKDTPGLWQIDYCELGDYLKL</sequence>
<keyword evidence="3" id="KW-0479">Metal-binding</keyword>
<dbReference type="Pfam" id="PF05721">
    <property type="entry name" value="PhyH"/>
    <property type="match status" value="1"/>
</dbReference>
<evidence type="ECO:0000256" key="4">
    <source>
        <dbReference type="ARBA" id="ARBA00022964"/>
    </source>
</evidence>
<feature type="compositionally biased region" description="Polar residues" evidence="7">
    <location>
        <begin position="1"/>
        <end position="10"/>
    </location>
</feature>
<keyword evidence="9" id="KW-1185">Reference proteome</keyword>
<dbReference type="InterPro" id="IPR008775">
    <property type="entry name" value="Phytyl_CoA_dOase-like"/>
</dbReference>
<keyword evidence="6" id="KW-0408">Iron</keyword>
<dbReference type="Gene3D" id="2.60.120.620">
    <property type="entry name" value="q2cbj1_9rhob like domain"/>
    <property type="match status" value="1"/>
</dbReference>
<evidence type="ECO:0000256" key="1">
    <source>
        <dbReference type="ARBA" id="ARBA00001962"/>
    </source>
</evidence>
<dbReference type="Proteomes" id="UP000800200">
    <property type="component" value="Unassembled WGS sequence"/>
</dbReference>
<feature type="region of interest" description="Disordered" evidence="7">
    <location>
        <begin position="1"/>
        <end position="24"/>
    </location>
</feature>
<evidence type="ECO:0000256" key="2">
    <source>
        <dbReference type="ARBA" id="ARBA00005830"/>
    </source>
</evidence>
<dbReference type="PANTHER" id="PTHR20883">
    <property type="entry name" value="PHYTANOYL-COA DIOXYGENASE DOMAIN CONTAINING 1"/>
    <property type="match status" value="1"/>
</dbReference>
<dbReference type="EMBL" id="ML994714">
    <property type="protein sequence ID" value="KAF2176153.1"/>
    <property type="molecule type" value="Genomic_DNA"/>
</dbReference>
<proteinExistence type="inferred from homology"/>
<accession>A0A6A6DAS8</accession>
<gene>
    <name evidence="8" type="ORF">K469DRAFT_743110</name>
</gene>
<comment type="cofactor">
    <cofactor evidence="1">
        <name>Fe cation</name>
        <dbReference type="ChEBI" id="CHEBI:24875"/>
    </cofactor>
</comment>
<keyword evidence="5" id="KW-0560">Oxidoreductase</keyword>
<dbReference type="PANTHER" id="PTHR20883:SF19">
    <property type="entry name" value="MULTIFUNCTIONAL DIOXYGENASE AUSE"/>
    <property type="match status" value="1"/>
</dbReference>
<evidence type="ECO:0000313" key="8">
    <source>
        <dbReference type="EMBL" id="KAF2176153.1"/>
    </source>
</evidence>
<dbReference type="GO" id="GO:0046872">
    <property type="term" value="F:metal ion binding"/>
    <property type="evidence" value="ECO:0007669"/>
    <property type="project" value="UniProtKB-KW"/>
</dbReference>
<evidence type="ECO:0000313" key="9">
    <source>
        <dbReference type="Proteomes" id="UP000800200"/>
    </source>
</evidence>